<dbReference type="AlphaFoldDB" id="A0A812TQW1"/>
<reference evidence="2" key="1">
    <citation type="submission" date="2021-02" db="EMBL/GenBank/DDBJ databases">
        <authorList>
            <person name="Dougan E. K."/>
            <person name="Rhodes N."/>
            <person name="Thang M."/>
            <person name="Chan C."/>
        </authorList>
    </citation>
    <scope>NUCLEOTIDE SEQUENCE</scope>
</reference>
<keyword evidence="3" id="KW-1185">Reference proteome</keyword>
<name>A0A812TQW1_SYMPI</name>
<comment type="caution">
    <text evidence="2">The sequence shown here is derived from an EMBL/GenBank/DDBJ whole genome shotgun (WGS) entry which is preliminary data.</text>
</comment>
<feature type="non-terminal residue" evidence="2">
    <location>
        <position position="330"/>
    </location>
</feature>
<dbReference type="EMBL" id="CAJNIZ010033335">
    <property type="protein sequence ID" value="CAE7544438.1"/>
    <property type="molecule type" value="Genomic_DNA"/>
</dbReference>
<organism evidence="2 3">
    <name type="scientific">Symbiodinium pilosum</name>
    <name type="common">Dinoflagellate</name>
    <dbReference type="NCBI Taxonomy" id="2952"/>
    <lineage>
        <taxon>Eukaryota</taxon>
        <taxon>Sar</taxon>
        <taxon>Alveolata</taxon>
        <taxon>Dinophyceae</taxon>
        <taxon>Suessiales</taxon>
        <taxon>Symbiodiniaceae</taxon>
        <taxon>Symbiodinium</taxon>
    </lineage>
</organism>
<feature type="region of interest" description="Disordered" evidence="1">
    <location>
        <begin position="15"/>
        <end position="34"/>
    </location>
</feature>
<evidence type="ECO:0000313" key="3">
    <source>
        <dbReference type="Proteomes" id="UP000649617"/>
    </source>
</evidence>
<evidence type="ECO:0000256" key="1">
    <source>
        <dbReference type="SAM" id="MobiDB-lite"/>
    </source>
</evidence>
<dbReference type="Proteomes" id="UP000649617">
    <property type="component" value="Unassembled WGS sequence"/>
</dbReference>
<accession>A0A812TQW1</accession>
<gene>
    <name evidence="2" type="ORF">SPIL2461_LOCUS14427</name>
</gene>
<proteinExistence type="predicted"/>
<evidence type="ECO:0000313" key="2">
    <source>
        <dbReference type="EMBL" id="CAE7544438.1"/>
    </source>
</evidence>
<protein>
    <submittedName>
        <fullName evidence="2">Uncharacterized protein</fullName>
    </submittedName>
</protein>
<sequence>NSFIGIEVDRGSEASHKWARASQGAQTEPPRSAYWPSSEEAEITKMQVTTWLDQLKVVKGKMIPAVVKELSQPVRKVSDDDQELQEIKRQAIDAVKGVLDTGRLACYDARWEVMYTLCEMMGAPFARLKLEESDSELQALQASVWVEWLSWMDEKRWLQEQLENPEQVVQDTMDMGSRASGRVNASVMKAVQKLICNFAKKFSDGFVKKTGDWFLQQIRRLYDDQWGVVVEHGIRGFCTLFRYKEHREMFSVSLVGNRNSVGECFREDVEKLIEEMQAMQMEQEDRCFDSINRLLVYTHPLIEIAGRIDASAEGAAPELKGIFGFEGSTG</sequence>
<dbReference type="OrthoDB" id="423267at2759"/>